<evidence type="ECO:0000313" key="3">
    <source>
        <dbReference type="Proteomes" id="UP000243723"/>
    </source>
</evidence>
<dbReference type="OrthoDB" id="8119704at2759"/>
<feature type="domain" description="AB hydrolase-1" evidence="1">
    <location>
        <begin position="35"/>
        <end position="266"/>
    </location>
</feature>
<dbReference type="PANTHER" id="PTHR43798">
    <property type="entry name" value="MONOACYLGLYCEROL LIPASE"/>
    <property type="match status" value="1"/>
</dbReference>
<name>A0A2P7ZED7_9PEZI</name>
<dbReference type="SUPFAM" id="SSF53474">
    <property type="entry name" value="alpha/beta-Hydrolases"/>
    <property type="match status" value="1"/>
</dbReference>
<dbReference type="Gene3D" id="3.40.50.1820">
    <property type="entry name" value="alpha/beta hydrolase"/>
    <property type="match status" value="1"/>
</dbReference>
<sequence length="283" mass="31440">MACPTPPGVLIKHLSGQTTHCIVDDFTDPWRPSETIVIQHGFARHAAFWYHWIPVLSRRYRVIRRDLRGHGYSSTPLDDGAYDYSVENICGEILDTLDQFGLKKVHFIGESTSGMLGEVLAAKHPDRLLSLTIISSPTHLPQPALDMFAFGHADWPTACRVLGSRGWGESLSKLPGTVSYPDAGYIKWWTDQVAISSGEGLAGYAEFLSRLDSRPYLEEIRVPMLILAPANSVATKVEEQRTIQARVPGSELVVVNGKGHEIFTDGAEDCQRALLKFLDRLQN</sequence>
<dbReference type="Pfam" id="PF00561">
    <property type="entry name" value="Abhydrolase_1"/>
    <property type="match status" value="1"/>
</dbReference>
<dbReference type="PANTHER" id="PTHR43798:SF33">
    <property type="entry name" value="HYDROLASE, PUTATIVE (AFU_ORTHOLOGUE AFUA_2G14860)-RELATED"/>
    <property type="match status" value="1"/>
</dbReference>
<dbReference type="InterPro" id="IPR029058">
    <property type="entry name" value="AB_hydrolase_fold"/>
</dbReference>
<reference evidence="2 3" key="1">
    <citation type="submission" date="2017-05" db="EMBL/GenBank/DDBJ databases">
        <title>Draft genome sequence of Elsinoe australis.</title>
        <authorList>
            <person name="Cheng Q."/>
        </authorList>
    </citation>
    <scope>NUCLEOTIDE SEQUENCE [LARGE SCALE GENOMIC DNA]</scope>
    <source>
        <strain evidence="2 3">NL1</strain>
    </source>
</reference>
<gene>
    <name evidence="2" type="ORF">B9Z65_5548</name>
</gene>
<organism evidence="2 3">
    <name type="scientific">Elsinoe australis</name>
    <dbReference type="NCBI Taxonomy" id="40998"/>
    <lineage>
        <taxon>Eukaryota</taxon>
        <taxon>Fungi</taxon>
        <taxon>Dikarya</taxon>
        <taxon>Ascomycota</taxon>
        <taxon>Pezizomycotina</taxon>
        <taxon>Dothideomycetes</taxon>
        <taxon>Dothideomycetidae</taxon>
        <taxon>Myriangiales</taxon>
        <taxon>Elsinoaceae</taxon>
        <taxon>Elsinoe</taxon>
    </lineage>
</organism>
<protein>
    <submittedName>
        <fullName evidence="2">Checkpoint protein rad17</fullName>
    </submittedName>
</protein>
<proteinExistence type="predicted"/>
<dbReference type="InterPro" id="IPR050266">
    <property type="entry name" value="AB_hydrolase_sf"/>
</dbReference>
<keyword evidence="3" id="KW-1185">Reference proteome</keyword>
<dbReference type="Proteomes" id="UP000243723">
    <property type="component" value="Unassembled WGS sequence"/>
</dbReference>
<dbReference type="AlphaFoldDB" id="A0A2P7ZED7"/>
<dbReference type="InterPro" id="IPR000073">
    <property type="entry name" value="AB_hydrolase_1"/>
</dbReference>
<evidence type="ECO:0000313" key="2">
    <source>
        <dbReference type="EMBL" id="PSK46580.1"/>
    </source>
</evidence>
<dbReference type="STRING" id="40998.A0A2P7ZED7"/>
<accession>A0A2P7ZED7</accession>
<dbReference type="GO" id="GO:0046464">
    <property type="term" value="P:acylglycerol catabolic process"/>
    <property type="evidence" value="ECO:0007669"/>
    <property type="project" value="TreeGrafter"/>
</dbReference>
<evidence type="ECO:0000259" key="1">
    <source>
        <dbReference type="Pfam" id="PF00561"/>
    </source>
</evidence>
<dbReference type="EMBL" id="NHZQ01000236">
    <property type="protein sequence ID" value="PSK46580.1"/>
    <property type="molecule type" value="Genomic_DNA"/>
</dbReference>
<dbReference type="GO" id="GO:0016020">
    <property type="term" value="C:membrane"/>
    <property type="evidence" value="ECO:0007669"/>
    <property type="project" value="TreeGrafter"/>
</dbReference>
<comment type="caution">
    <text evidence="2">The sequence shown here is derived from an EMBL/GenBank/DDBJ whole genome shotgun (WGS) entry which is preliminary data.</text>
</comment>
<dbReference type="GO" id="GO:0047372">
    <property type="term" value="F:monoacylglycerol lipase activity"/>
    <property type="evidence" value="ECO:0007669"/>
    <property type="project" value="TreeGrafter"/>
</dbReference>
<dbReference type="PRINTS" id="PR00111">
    <property type="entry name" value="ABHYDROLASE"/>
</dbReference>